<protein>
    <submittedName>
        <fullName evidence="1">Uncharacterized protein</fullName>
    </submittedName>
</protein>
<accession>A0A4S8L553</accession>
<keyword evidence="2" id="KW-1185">Reference proteome</keyword>
<gene>
    <name evidence="1" type="ORF">K435DRAFT_784105</name>
</gene>
<name>A0A4S8L553_DENBC</name>
<evidence type="ECO:0000313" key="1">
    <source>
        <dbReference type="EMBL" id="THU83689.1"/>
    </source>
</evidence>
<dbReference type="EMBL" id="ML179647">
    <property type="protein sequence ID" value="THU83689.1"/>
    <property type="molecule type" value="Genomic_DNA"/>
</dbReference>
<reference evidence="1 2" key="1">
    <citation type="journal article" date="2019" name="Nat. Ecol. Evol.">
        <title>Megaphylogeny resolves global patterns of mushroom evolution.</title>
        <authorList>
            <person name="Varga T."/>
            <person name="Krizsan K."/>
            <person name="Foldi C."/>
            <person name="Dima B."/>
            <person name="Sanchez-Garcia M."/>
            <person name="Sanchez-Ramirez S."/>
            <person name="Szollosi G.J."/>
            <person name="Szarkandi J.G."/>
            <person name="Papp V."/>
            <person name="Albert L."/>
            <person name="Andreopoulos W."/>
            <person name="Angelini C."/>
            <person name="Antonin V."/>
            <person name="Barry K.W."/>
            <person name="Bougher N.L."/>
            <person name="Buchanan P."/>
            <person name="Buyck B."/>
            <person name="Bense V."/>
            <person name="Catcheside P."/>
            <person name="Chovatia M."/>
            <person name="Cooper J."/>
            <person name="Damon W."/>
            <person name="Desjardin D."/>
            <person name="Finy P."/>
            <person name="Geml J."/>
            <person name="Haridas S."/>
            <person name="Hughes K."/>
            <person name="Justo A."/>
            <person name="Karasinski D."/>
            <person name="Kautmanova I."/>
            <person name="Kiss B."/>
            <person name="Kocsube S."/>
            <person name="Kotiranta H."/>
            <person name="LaButti K.M."/>
            <person name="Lechner B.E."/>
            <person name="Liimatainen K."/>
            <person name="Lipzen A."/>
            <person name="Lukacs Z."/>
            <person name="Mihaltcheva S."/>
            <person name="Morgado L.N."/>
            <person name="Niskanen T."/>
            <person name="Noordeloos M.E."/>
            <person name="Ohm R.A."/>
            <person name="Ortiz-Santana B."/>
            <person name="Ovrebo C."/>
            <person name="Racz N."/>
            <person name="Riley R."/>
            <person name="Savchenko A."/>
            <person name="Shiryaev A."/>
            <person name="Soop K."/>
            <person name="Spirin V."/>
            <person name="Szebenyi C."/>
            <person name="Tomsovsky M."/>
            <person name="Tulloss R.E."/>
            <person name="Uehling J."/>
            <person name="Grigoriev I.V."/>
            <person name="Vagvolgyi C."/>
            <person name="Papp T."/>
            <person name="Martin F.M."/>
            <person name="Miettinen O."/>
            <person name="Hibbett D.S."/>
            <person name="Nagy L.G."/>
        </authorList>
    </citation>
    <scope>NUCLEOTIDE SEQUENCE [LARGE SCALE GENOMIC DNA]</scope>
    <source>
        <strain evidence="1 2">CBS 962.96</strain>
    </source>
</reference>
<organism evidence="1 2">
    <name type="scientific">Dendrothele bispora (strain CBS 962.96)</name>
    <dbReference type="NCBI Taxonomy" id="1314807"/>
    <lineage>
        <taxon>Eukaryota</taxon>
        <taxon>Fungi</taxon>
        <taxon>Dikarya</taxon>
        <taxon>Basidiomycota</taxon>
        <taxon>Agaricomycotina</taxon>
        <taxon>Agaricomycetes</taxon>
        <taxon>Agaricomycetidae</taxon>
        <taxon>Agaricales</taxon>
        <taxon>Agaricales incertae sedis</taxon>
        <taxon>Dendrothele</taxon>
    </lineage>
</organism>
<dbReference type="AlphaFoldDB" id="A0A4S8L553"/>
<dbReference type="Proteomes" id="UP000297245">
    <property type="component" value="Unassembled WGS sequence"/>
</dbReference>
<sequence>MINSVVYRINGMLFSLPTFAQLPTVRVSFFPVTAHNCATPTCNHSSNTTQLNPNWIQPLW</sequence>
<proteinExistence type="predicted"/>
<feature type="non-terminal residue" evidence="1">
    <location>
        <position position="60"/>
    </location>
</feature>
<evidence type="ECO:0000313" key="2">
    <source>
        <dbReference type="Proteomes" id="UP000297245"/>
    </source>
</evidence>